<dbReference type="Pfam" id="PF03226">
    <property type="entry name" value="Yippee-Mis18"/>
    <property type="match status" value="1"/>
</dbReference>
<evidence type="ECO:0000256" key="2">
    <source>
        <dbReference type="ARBA" id="ARBA00022723"/>
    </source>
</evidence>
<keyword evidence="2" id="KW-0479">Metal-binding</keyword>
<gene>
    <name evidence="5" type="ORF">CI109_105463</name>
</gene>
<name>A0A5M6C688_9TREE</name>
<dbReference type="KEGG" id="ksn:43587484"/>
<reference evidence="5" key="1">
    <citation type="submission" date="2017-08" db="EMBL/GenBank/DDBJ databases">
        <authorList>
            <person name="Cuomo C."/>
            <person name="Billmyre B."/>
            <person name="Heitman J."/>
        </authorList>
    </citation>
    <scope>NUCLEOTIDE SEQUENCE</scope>
    <source>
        <strain evidence="5">CBS 12478</strain>
    </source>
</reference>
<sequence length="136" mass="14982">MRKSFADPSSSSSSSGKTKEGLTTASLDLHHLPDDKPVFACQKCSEIVALQDELVSKAFNGRSGRAYLMNSTINTSLGKQEDRKLLTGLHTVADLHCASCNTSLGWMYIKAPNGDQRYKEGRYILEAAKIVKENNW</sequence>
<dbReference type="GeneID" id="43587484"/>
<dbReference type="InterPro" id="IPR039058">
    <property type="entry name" value="Yippee_fam"/>
</dbReference>
<dbReference type="OrthoDB" id="6407410at2759"/>
<dbReference type="InterPro" id="IPR004910">
    <property type="entry name" value="Yippee/Mis18/Cereblon"/>
</dbReference>
<dbReference type="RefSeq" id="XP_031862220.1">
    <property type="nucleotide sequence ID" value="XM_032003362.1"/>
</dbReference>
<accession>A0A5M6C688</accession>
<dbReference type="AlphaFoldDB" id="A0A5M6C688"/>
<evidence type="ECO:0000256" key="4">
    <source>
        <dbReference type="RuleBase" id="RU110713"/>
    </source>
</evidence>
<dbReference type="PROSITE" id="PS51792">
    <property type="entry name" value="YIPPEE"/>
    <property type="match status" value="1"/>
</dbReference>
<evidence type="ECO:0000313" key="5">
    <source>
        <dbReference type="EMBL" id="WWD20983.1"/>
    </source>
</evidence>
<dbReference type="InterPro" id="IPR034751">
    <property type="entry name" value="Yippee"/>
</dbReference>
<protein>
    <recommendedName>
        <fullName evidence="4">Protein yippee-like</fullName>
    </recommendedName>
</protein>
<evidence type="ECO:0000256" key="3">
    <source>
        <dbReference type="ARBA" id="ARBA00022833"/>
    </source>
</evidence>
<dbReference type="Proteomes" id="UP000322225">
    <property type="component" value="Chromosome 10"/>
</dbReference>
<organism evidence="5 6">
    <name type="scientific">Kwoniella shandongensis</name>
    <dbReference type="NCBI Taxonomy" id="1734106"/>
    <lineage>
        <taxon>Eukaryota</taxon>
        <taxon>Fungi</taxon>
        <taxon>Dikarya</taxon>
        <taxon>Basidiomycota</taxon>
        <taxon>Agaricomycotina</taxon>
        <taxon>Tremellomycetes</taxon>
        <taxon>Tremellales</taxon>
        <taxon>Cryptococcaceae</taxon>
        <taxon>Kwoniella</taxon>
    </lineage>
</organism>
<evidence type="ECO:0000256" key="1">
    <source>
        <dbReference type="ARBA" id="ARBA00005613"/>
    </source>
</evidence>
<evidence type="ECO:0000313" key="6">
    <source>
        <dbReference type="Proteomes" id="UP000322225"/>
    </source>
</evidence>
<reference evidence="5" key="2">
    <citation type="submission" date="2024-01" db="EMBL/GenBank/DDBJ databases">
        <title>Comparative genomics of Cryptococcus and Kwoniella reveals pathogenesis evolution and contrasting modes of karyotype evolution via chromosome fusion or intercentromeric recombination.</title>
        <authorList>
            <person name="Coelho M.A."/>
            <person name="David-Palma M."/>
            <person name="Shea T."/>
            <person name="Bowers K."/>
            <person name="McGinley-Smith S."/>
            <person name="Mohammad A.W."/>
            <person name="Gnirke A."/>
            <person name="Yurkov A.M."/>
            <person name="Nowrousian M."/>
            <person name="Sun S."/>
            <person name="Cuomo C.A."/>
            <person name="Heitman J."/>
        </authorList>
    </citation>
    <scope>NUCLEOTIDE SEQUENCE</scope>
    <source>
        <strain evidence="5">CBS 12478</strain>
    </source>
</reference>
<comment type="similarity">
    <text evidence="1 4">Belongs to the yippee family.</text>
</comment>
<keyword evidence="6" id="KW-1185">Reference proteome</keyword>
<dbReference type="EMBL" id="CP144060">
    <property type="protein sequence ID" value="WWD20983.1"/>
    <property type="molecule type" value="Genomic_DNA"/>
</dbReference>
<proteinExistence type="inferred from homology"/>
<dbReference type="GO" id="GO:0046872">
    <property type="term" value="F:metal ion binding"/>
    <property type="evidence" value="ECO:0007669"/>
    <property type="project" value="UniProtKB-KW"/>
</dbReference>
<dbReference type="PANTHER" id="PTHR13848">
    <property type="entry name" value="PROTEIN YIPPEE-LIKE CG15309-RELATED"/>
    <property type="match status" value="1"/>
</dbReference>
<keyword evidence="3" id="KW-0862">Zinc</keyword>